<name>A0A812P101_9DINO</name>
<dbReference type="OrthoDB" id="330834at2759"/>
<proteinExistence type="predicted"/>
<dbReference type="Gene3D" id="2.160.20.80">
    <property type="entry name" value="E3 ubiquitin-protein ligase SopA"/>
    <property type="match status" value="1"/>
</dbReference>
<comment type="caution">
    <text evidence="1">The sequence shown here is derived from an EMBL/GenBank/DDBJ whole genome shotgun (WGS) entry which is preliminary data.</text>
</comment>
<dbReference type="EMBL" id="CAJNDS010002125">
    <property type="protein sequence ID" value="CAE7340542.1"/>
    <property type="molecule type" value="Genomic_DNA"/>
</dbReference>
<reference evidence="1" key="1">
    <citation type="submission" date="2021-02" db="EMBL/GenBank/DDBJ databases">
        <authorList>
            <person name="Dougan E. K."/>
            <person name="Rhodes N."/>
            <person name="Thang M."/>
            <person name="Chan C."/>
        </authorList>
    </citation>
    <scope>NUCLEOTIDE SEQUENCE</scope>
</reference>
<dbReference type="Proteomes" id="UP000604046">
    <property type="component" value="Unassembled WGS sequence"/>
</dbReference>
<accession>A0A812P101</accession>
<keyword evidence="2" id="KW-1185">Reference proteome</keyword>
<protein>
    <submittedName>
        <fullName evidence="1">PRCP protein</fullName>
    </submittedName>
</protein>
<sequence length="467" mass="53011">MVTFVVRGQTYSEQVPRKSLTDEVSPVLRAMVEERQDDDTFRRGEQDSQGRYVLEGPTNAKAFSLLVECVRQGGNLPQMEMAKRIQDLDLEARVEACRYVDYYLLPGRSKMQLTKELLASLVCEEVPPAEVLDLSQLGLCRSEMIMERISLAGLRLSNLRLENSHVKKIEIHRCDLFDCDLSFTVTAGEVKVTSSRMENVQFGVFTMVASVEESQLIHCNFRVAEELFVADSELDSCTFKGSDEDRKDRQFISAIFNHTDLHGDITLPFDRVVCERTYFHGRVLRMTKGGSTISLRRAKLRTLPRIECEGKIVLCLEDCDLLESLTFQGMRLQLRGVHCAKPCEFREVEFATKVCDIVFPRSSRFVNVRFKDGLQACVASACRFEYCNLGFGQDAVADCLLTQCHFQSCHFPFLEDCSPVANFAGSQFIACRIQWSGPFAHEESFVINSHWLRKWNLASCSVSDSHG</sequence>
<evidence type="ECO:0000313" key="2">
    <source>
        <dbReference type="Proteomes" id="UP000604046"/>
    </source>
</evidence>
<gene>
    <name evidence="1" type="primary">PRCP</name>
    <name evidence="1" type="ORF">SNAT2548_LOCUS17816</name>
</gene>
<dbReference type="AlphaFoldDB" id="A0A812P101"/>
<organism evidence="1 2">
    <name type="scientific">Symbiodinium natans</name>
    <dbReference type="NCBI Taxonomy" id="878477"/>
    <lineage>
        <taxon>Eukaryota</taxon>
        <taxon>Sar</taxon>
        <taxon>Alveolata</taxon>
        <taxon>Dinophyceae</taxon>
        <taxon>Suessiales</taxon>
        <taxon>Symbiodiniaceae</taxon>
        <taxon>Symbiodinium</taxon>
    </lineage>
</organism>
<evidence type="ECO:0000313" key="1">
    <source>
        <dbReference type="EMBL" id="CAE7340542.1"/>
    </source>
</evidence>